<keyword evidence="2" id="KW-1185">Reference proteome</keyword>
<sequence>MASLKREFGGYGLPANPSEGVRSRRIHPPSTPGGLPRPANSSTKREAPLAKQDPSRLQQSRLPSRSFRMLPKASPGARVPTSPPLKQQPNRTPSTSASGSTSSRSRTQSSLDSSSSGISYDSGSKTVSEQTIKRRSLLPRDTATARDDGRRVSMTSNRQSMASLDQALDIYLDIGTRSSNSEASSSKQSPDSKSLGQKYPIIYPELDRYRLHEHQPTLGPHRPSTEGLSKLSTQDLPPPTPASLGFSGSSSQLSMISGSPSTKFSGSPGPGSYSRDTTPTSFSSQSPGLIAPSRSGYYTKSKQLSPAYSRPPVTRRRAGSIVHDGELIATEPRGLDAVRESVTSSSSNSTVREGGRATPQKKTAKLAAPPPSPPPRKSSQKFRKSDENERPEATKTSNNVAPKTKEGDISPTRPLRPLRPSRKGTPDLKSQLFDPVPVIQSNLRSSRPSLGDGRGSASTSHSRVSSSPTKPVKSVSSTSLVAERTSSQPSKQITTMSSPQTAKSTTSTKSTSTSRFNFFGRKKANVEQEDKQKETRKLARKGPAAGTGHEGYGKIGAVRRRSGTGNLTYNYAGPQASQETVATEDSFFADRMNPVIISGGAIIGDREQNAERWRTENNTSQLLPRSSSESHLTTGATNGHLQPSLLPYGEHRLYSSSDSEDAMKKPTLALRRSIQRLQTAPDSPLRLPQPIRTTAISSSPMTSIDTSIMSEDSHLELRRDLSQDSTVSQEVPRKLKKKQRSPRKWNLFGRAKNLSESENSSNATVAATVTTVEKRPVPFYAIMDSSEHGDAEDLNVRDVLYDANVYLPRPEANYFDTQRSSPVLKENVTSTVSLPALVKADGQKPVRRPSRLQQVGRIPKVATRYHTPGSPKSFSRPFRASMQQLPNVTLPNDPESIAKGPSPPATSVAPPELYRDEATLESSTTQTTSQESVRDSTIIGGMLDKEFLAFSPRKFSVGTVGTSSGSSAYGVFPSGTAIIPRPDDPPAEDEVWDEYDDLLGDVPERLRGSATSSKGIPFHLETYQDKLAKETNAESPIVADRKVSMISDLSRSSYCSADMTERLKAAFQPHNSTFGIGDEGIWAARRSVEKADSRRHSSTSAKTRFSGSSSSSFDYNSPLAQVNLRVGSMTVSKWLTFGHVMFSDIRHELIADKQDGSAVTRHSILVLDGLGNDDWSFYVAETYPKANFYNLSPRAPLAASTKKDDKKALLSPPNHHQVQYFDHLAKFPFAPQSFDSVVYRFPVAAPESHYRNIIAESRRVLKPGGYLELAILDLDLNNMGNRGRRTIRKLKEMIHEQNPSTSLGSAADILVKLLGQGGFSSIRAAKVGVPVASSIIQPKSTSRDESTAKIPQSQDPPSLSDMMKENGPAADANITKMVTRVGRWWYTRCYENAAGSANKDERRGIWDDKGLLYRPRNIPGSSSAAVPPPTYTPDGSFTMPRFPNIKSRQEQLEALRLSGSGSAETEYDMLVIGGGATGAGVALDAATRGLRVAVVERDDFSSGTSSKSTKLVHGGVRYLEKAVWNLDYNQYKLVREALTERKYFLQTAPHLSMWLPIMLPLDKWWKVPYYWAGTKFYDFLAGSEGIESSYFLTRSKALEAFPMLNQTNLVGALVYYDGSHNDARMNISLAVTAALYGATVANYAEVTGLLKDDSGRLCGATIRDNVAVRNGKSVDDFTVRAKCIVNCTGPFTDSIRKLDDENCKEIVAPSSGVHIILPGYYSPGKMGLLDPSTSDGRVIFFLPWQGNTIAGTTDSPCAITRNPVPDEESIGWILDEIRQYLSPEIRVRRGDVLAAWSGIRPLVRDPKAKNTESLVRNHLTHVSPSGLLTCAGGKWTTYRQMAEDCVDVAIGEFGLKTNAIENAPRVSGTNLVDDGAILDGNCQTHEVRLIGAHGFSKTLFIPLIQYFGIETEVAKHLTESYGDRAWTVAALCKQTNQRFPARGERISQLYPFVDGEVRYACRHEYAQTSVDILARRTRLAFLSAQAALEALPKVIDIMAEELNWDRHRQEKEWKETVEFLKYMGLPQPMLSATRKQVEQGKLDFASSLEWNMYSRHDKPQEN</sequence>
<accession>A0ACC1NHT0</accession>
<protein>
    <submittedName>
        <fullName evidence="1">Uncharacterized protein</fullName>
    </submittedName>
</protein>
<organism evidence="1 2">
    <name type="scientific">Zarea fungicola</name>
    <dbReference type="NCBI Taxonomy" id="93591"/>
    <lineage>
        <taxon>Eukaryota</taxon>
        <taxon>Fungi</taxon>
        <taxon>Dikarya</taxon>
        <taxon>Ascomycota</taxon>
        <taxon>Pezizomycotina</taxon>
        <taxon>Sordariomycetes</taxon>
        <taxon>Hypocreomycetidae</taxon>
        <taxon>Hypocreales</taxon>
        <taxon>Cordycipitaceae</taxon>
        <taxon>Zarea</taxon>
    </lineage>
</organism>
<dbReference type="Proteomes" id="UP001143910">
    <property type="component" value="Unassembled WGS sequence"/>
</dbReference>
<evidence type="ECO:0000313" key="1">
    <source>
        <dbReference type="EMBL" id="KAJ2978825.1"/>
    </source>
</evidence>
<reference evidence="1" key="1">
    <citation type="submission" date="2022-08" db="EMBL/GenBank/DDBJ databases">
        <title>Genome Sequence of Lecanicillium fungicola.</title>
        <authorList>
            <person name="Buettner E."/>
        </authorList>
    </citation>
    <scope>NUCLEOTIDE SEQUENCE</scope>
    <source>
        <strain evidence="1">Babe33</strain>
    </source>
</reference>
<name>A0ACC1NHT0_9HYPO</name>
<evidence type="ECO:0000313" key="2">
    <source>
        <dbReference type="Proteomes" id="UP001143910"/>
    </source>
</evidence>
<dbReference type="EMBL" id="JANJQO010000340">
    <property type="protein sequence ID" value="KAJ2978825.1"/>
    <property type="molecule type" value="Genomic_DNA"/>
</dbReference>
<proteinExistence type="predicted"/>
<comment type="caution">
    <text evidence="1">The sequence shown here is derived from an EMBL/GenBank/DDBJ whole genome shotgun (WGS) entry which is preliminary data.</text>
</comment>
<gene>
    <name evidence="1" type="ORF">NQ176_g3602</name>
</gene>